<protein>
    <recommendedName>
        <fullName evidence="8">TonB-dependent receptor plug domain-containing protein</fullName>
    </recommendedName>
</protein>
<dbReference type="AlphaFoldDB" id="A0A7Y9T5I2"/>
<dbReference type="Gene3D" id="2.40.170.20">
    <property type="entry name" value="TonB-dependent receptor, beta-barrel domain"/>
    <property type="match status" value="1"/>
</dbReference>
<evidence type="ECO:0000256" key="1">
    <source>
        <dbReference type="ARBA" id="ARBA00004571"/>
    </source>
</evidence>
<evidence type="ECO:0000259" key="8">
    <source>
        <dbReference type="Pfam" id="PF07715"/>
    </source>
</evidence>
<sequence>MLLAQVNTGELRLKVTDPGGLGLSASITISSNSSQYLNSLTTSKSGEVDIETLPYGIYLLRAESLGFTATTETVEIRSALPSEHTIKLTVAPVKTSVQVSSSAPLIDPYRPSSVMQIGSQQIQDRTASLPGRSVQDLVDTQPGWLYEGNAVLHPRGSEYQTQFVIDGIPLTDNRSPSFGPEIGADDLDSMSILTAGFPAEYGRKMGGIVELNTRRQTADGLHGEVVLSGGSYDTGAAYGQLQEVHGKNTFGATASGSMSAHYLNPVVPENYTNRGTTGDFSAHYERDLTQNDRLNMSVRHELSRFEIPNELVQQEAGQLQTGSNFETMGTVRYQHIFSPDSLGTLAAMVRDNANNLNSNQNSTPIIAFQHNNFREGFFKATYSFHHGHHEFKAGVESDNVFLHEDFSYRITDPTQFDDNTPSSLAFMEHRPDLEQSAFVEDLIRLGKWTISAGLRWDHYQLLLNQSAFSPRISVGRYLPSLNMVWHASYDRIFQTPSFENILISSSPQIDALNNNFLRLPVQPSRGNYYEGGLSEAFAQCMSLDVNVYRRNVADFADDDQLLNTGVSYPISFDKAIVYGAEAKLSLLHLAKLSGYASYSYMVANVWYPVTGGLFLGDDVTAAVTQTIGHFPASQDQRNTLRTRFRYQFVPWLWFAAGLSYGSGLPFAYTGDQADALAQYGPQVISRINFDRGRILPLLATDATLGADIHKSDRMIIRFQADGSNLNSRLNVIDFGGLFSGNAIAPGRSFALRLSTNF</sequence>
<keyword evidence="3 7" id="KW-1134">Transmembrane beta strand</keyword>
<evidence type="ECO:0000313" key="10">
    <source>
        <dbReference type="Proteomes" id="UP000534186"/>
    </source>
</evidence>
<comment type="subcellular location">
    <subcellularLocation>
        <location evidence="1 7">Cell outer membrane</location>
        <topology evidence="1 7">Multi-pass membrane protein</topology>
    </subcellularLocation>
</comment>
<dbReference type="InterPro" id="IPR036942">
    <property type="entry name" value="Beta-barrel_TonB_sf"/>
</dbReference>
<keyword evidence="6 7" id="KW-0998">Cell outer membrane</keyword>
<dbReference type="Gene3D" id="2.170.130.10">
    <property type="entry name" value="TonB-dependent receptor, plug domain"/>
    <property type="match status" value="1"/>
</dbReference>
<name>A0A7Y9T5I2_9BACT</name>
<keyword evidence="5 7" id="KW-0472">Membrane</keyword>
<comment type="caution">
    <text evidence="9">The sequence shown here is derived from an EMBL/GenBank/DDBJ whole genome shotgun (WGS) entry which is preliminary data.</text>
</comment>
<dbReference type="GO" id="GO:0009279">
    <property type="term" value="C:cell outer membrane"/>
    <property type="evidence" value="ECO:0007669"/>
    <property type="project" value="UniProtKB-SubCell"/>
</dbReference>
<comment type="similarity">
    <text evidence="7">Belongs to the TonB-dependent receptor family.</text>
</comment>
<dbReference type="InterPro" id="IPR037066">
    <property type="entry name" value="Plug_dom_sf"/>
</dbReference>
<dbReference type="InterPro" id="IPR012910">
    <property type="entry name" value="Plug_dom"/>
</dbReference>
<organism evidence="9 10">
    <name type="scientific">Tunturiibacter lichenicola</name>
    <dbReference type="NCBI Taxonomy" id="2051959"/>
    <lineage>
        <taxon>Bacteria</taxon>
        <taxon>Pseudomonadati</taxon>
        <taxon>Acidobacteriota</taxon>
        <taxon>Terriglobia</taxon>
        <taxon>Terriglobales</taxon>
        <taxon>Acidobacteriaceae</taxon>
        <taxon>Tunturiibacter</taxon>
    </lineage>
</organism>
<evidence type="ECO:0000256" key="7">
    <source>
        <dbReference type="PROSITE-ProRule" id="PRU01360"/>
    </source>
</evidence>
<dbReference type="Proteomes" id="UP000534186">
    <property type="component" value="Unassembled WGS sequence"/>
</dbReference>
<keyword evidence="2 7" id="KW-0813">Transport</keyword>
<proteinExistence type="inferred from homology"/>
<dbReference type="InterPro" id="IPR039426">
    <property type="entry name" value="TonB-dep_rcpt-like"/>
</dbReference>
<dbReference type="Pfam" id="PF07715">
    <property type="entry name" value="Plug"/>
    <property type="match status" value="1"/>
</dbReference>
<feature type="domain" description="TonB-dependent receptor plug" evidence="8">
    <location>
        <begin position="111"/>
        <end position="207"/>
    </location>
</feature>
<evidence type="ECO:0000256" key="5">
    <source>
        <dbReference type="ARBA" id="ARBA00023136"/>
    </source>
</evidence>
<evidence type="ECO:0000256" key="6">
    <source>
        <dbReference type="ARBA" id="ARBA00023237"/>
    </source>
</evidence>
<gene>
    <name evidence="9" type="ORF">HDF12_002748</name>
</gene>
<dbReference type="PROSITE" id="PS52016">
    <property type="entry name" value="TONB_DEPENDENT_REC_3"/>
    <property type="match status" value="1"/>
</dbReference>
<dbReference type="SUPFAM" id="SSF56935">
    <property type="entry name" value="Porins"/>
    <property type="match status" value="1"/>
</dbReference>
<accession>A0A7Y9T5I2</accession>
<keyword evidence="4 7" id="KW-0812">Transmembrane</keyword>
<evidence type="ECO:0000256" key="4">
    <source>
        <dbReference type="ARBA" id="ARBA00022692"/>
    </source>
</evidence>
<evidence type="ECO:0000313" key="9">
    <source>
        <dbReference type="EMBL" id="NYF52349.1"/>
    </source>
</evidence>
<evidence type="ECO:0000256" key="3">
    <source>
        <dbReference type="ARBA" id="ARBA00022452"/>
    </source>
</evidence>
<evidence type="ECO:0000256" key="2">
    <source>
        <dbReference type="ARBA" id="ARBA00022448"/>
    </source>
</evidence>
<dbReference type="EMBL" id="JACCCV010000002">
    <property type="protein sequence ID" value="NYF52349.1"/>
    <property type="molecule type" value="Genomic_DNA"/>
</dbReference>
<reference evidence="9 10" key="1">
    <citation type="submission" date="2020-07" db="EMBL/GenBank/DDBJ databases">
        <title>Genomic Encyclopedia of Type Strains, Phase IV (KMG-V): Genome sequencing to study the core and pangenomes of soil and plant-associated prokaryotes.</title>
        <authorList>
            <person name="Whitman W."/>
        </authorList>
    </citation>
    <scope>NUCLEOTIDE SEQUENCE [LARGE SCALE GENOMIC DNA]</scope>
    <source>
        <strain evidence="9 10">M8UP30</strain>
    </source>
</reference>